<dbReference type="EMBL" id="BMGT01000001">
    <property type="protein sequence ID" value="GGG69063.1"/>
    <property type="molecule type" value="Genomic_DNA"/>
</dbReference>
<accession>A0A917H6H5</accession>
<comment type="caution">
    <text evidence="3">The sequence shown here is derived from an EMBL/GenBank/DDBJ whole genome shotgun (WGS) entry which is preliminary data.</text>
</comment>
<sequence>MTDNNPGIIELHIPSRLGYEKIAMNTAASTARMMGFTDERVEDLKTAVAEACINAMEHGNKFDESLSVGVILSMNDDSLEVKVVDTGAGTQGHGTAPDIDRKMHEEEKARGMGMFLIQALVDEAEWVSSPPTGSYARMVIRLHHTHD</sequence>
<dbReference type="RefSeq" id="WP_188552898.1">
    <property type="nucleotide sequence ID" value="NZ_BMGT01000001.1"/>
</dbReference>
<evidence type="ECO:0000256" key="1">
    <source>
        <dbReference type="ARBA" id="ARBA00022527"/>
    </source>
</evidence>
<evidence type="ECO:0000259" key="2">
    <source>
        <dbReference type="Pfam" id="PF13581"/>
    </source>
</evidence>
<keyword evidence="4" id="KW-1185">Reference proteome</keyword>
<feature type="domain" description="Histidine kinase/HSP90-like ATPase" evidence="2">
    <location>
        <begin position="14"/>
        <end position="139"/>
    </location>
</feature>
<evidence type="ECO:0000313" key="3">
    <source>
        <dbReference type="EMBL" id="GGG69063.1"/>
    </source>
</evidence>
<reference evidence="3" key="1">
    <citation type="journal article" date="2014" name="Int. J. Syst. Evol. Microbiol.">
        <title>Complete genome sequence of Corynebacterium casei LMG S-19264T (=DSM 44701T), isolated from a smear-ripened cheese.</title>
        <authorList>
            <consortium name="US DOE Joint Genome Institute (JGI-PGF)"/>
            <person name="Walter F."/>
            <person name="Albersmeier A."/>
            <person name="Kalinowski J."/>
            <person name="Ruckert C."/>
        </authorList>
    </citation>
    <scope>NUCLEOTIDE SEQUENCE</scope>
    <source>
        <strain evidence="3">CGMCC 1.12997</strain>
    </source>
</reference>
<dbReference type="SUPFAM" id="SSF55874">
    <property type="entry name" value="ATPase domain of HSP90 chaperone/DNA topoisomerase II/histidine kinase"/>
    <property type="match status" value="1"/>
</dbReference>
<dbReference type="Gene3D" id="3.30.565.10">
    <property type="entry name" value="Histidine kinase-like ATPase, C-terminal domain"/>
    <property type="match status" value="1"/>
</dbReference>
<dbReference type="Pfam" id="PF13581">
    <property type="entry name" value="HATPase_c_2"/>
    <property type="match status" value="1"/>
</dbReference>
<dbReference type="InterPro" id="IPR050267">
    <property type="entry name" value="Anti-sigma-factor_SerPK"/>
</dbReference>
<keyword evidence="1" id="KW-0808">Transferase</keyword>
<gene>
    <name evidence="3" type="ORF">GCM10011585_08860</name>
</gene>
<protein>
    <submittedName>
        <fullName evidence="3">Anti-sigma regulatory factor</fullName>
    </submittedName>
</protein>
<reference evidence="3" key="2">
    <citation type="submission" date="2020-09" db="EMBL/GenBank/DDBJ databases">
        <authorList>
            <person name="Sun Q."/>
            <person name="Zhou Y."/>
        </authorList>
    </citation>
    <scope>NUCLEOTIDE SEQUENCE</scope>
    <source>
        <strain evidence="3">CGMCC 1.12997</strain>
    </source>
</reference>
<dbReference type="AlphaFoldDB" id="A0A917H6H5"/>
<proteinExistence type="predicted"/>
<dbReference type="CDD" id="cd16936">
    <property type="entry name" value="HATPase_RsbW-like"/>
    <property type="match status" value="1"/>
</dbReference>
<dbReference type="InterPro" id="IPR036890">
    <property type="entry name" value="HATPase_C_sf"/>
</dbReference>
<dbReference type="Proteomes" id="UP000647241">
    <property type="component" value="Unassembled WGS sequence"/>
</dbReference>
<dbReference type="PANTHER" id="PTHR35526">
    <property type="entry name" value="ANTI-SIGMA-F FACTOR RSBW-RELATED"/>
    <property type="match status" value="1"/>
</dbReference>
<keyword evidence="1" id="KW-0418">Kinase</keyword>
<keyword evidence="1" id="KW-0723">Serine/threonine-protein kinase</keyword>
<dbReference type="InterPro" id="IPR003594">
    <property type="entry name" value="HATPase_dom"/>
</dbReference>
<evidence type="ECO:0000313" key="4">
    <source>
        <dbReference type="Proteomes" id="UP000647241"/>
    </source>
</evidence>
<name>A0A917H6H5_9BACT</name>
<dbReference type="GO" id="GO:0004674">
    <property type="term" value="F:protein serine/threonine kinase activity"/>
    <property type="evidence" value="ECO:0007669"/>
    <property type="project" value="UniProtKB-KW"/>
</dbReference>
<dbReference type="PANTHER" id="PTHR35526:SF3">
    <property type="entry name" value="ANTI-SIGMA-F FACTOR RSBW"/>
    <property type="match status" value="1"/>
</dbReference>
<organism evidence="3 4">
    <name type="scientific">Edaphobacter dinghuensis</name>
    <dbReference type="NCBI Taxonomy" id="1560005"/>
    <lineage>
        <taxon>Bacteria</taxon>
        <taxon>Pseudomonadati</taxon>
        <taxon>Acidobacteriota</taxon>
        <taxon>Terriglobia</taxon>
        <taxon>Terriglobales</taxon>
        <taxon>Acidobacteriaceae</taxon>
        <taxon>Edaphobacter</taxon>
    </lineage>
</organism>